<organism evidence="8 9">
    <name type="scientific">Allokutzneria multivorans</name>
    <dbReference type="NCBI Taxonomy" id="1142134"/>
    <lineage>
        <taxon>Bacteria</taxon>
        <taxon>Bacillati</taxon>
        <taxon>Actinomycetota</taxon>
        <taxon>Actinomycetes</taxon>
        <taxon>Pseudonocardiales</taxon>
        <taxon>Pseudonocardiaceae</taxon>
        <taxon>Allokutzneria</taxon>
    </lineage>
</organism>
<dbReference type="PANTHER" id="PTHR42705:SF2">
    <property type="entry name" value="BIFUNCTIONAL NON-HOMOLOGOUS END JOINING PROTEIN LIGD"/>
    <property type="match status" value="1"/>
</dbReference>
<dbReference type="InterPro" id="IPR014145">
    <property type="entry name" value="LigD_pol_dom"/>
</dbReference>
<dbReference type="InterPro" id="IPR012309">
    <property type="entry name" value="DNA_ligase_ATP-dep_C"/>
</dbReference>
<evidence type="ECO:0000256" key="1">
    <source>
        <dbReference type="ARBA" id="ARBA00012727"/>
    </source>
</evidence>
<dbReference type="InterPro" id="IPR012340">
    <property type="entry name" value="NA-bd_OB-fold"/>
</dbReference>
<keyword evidence="9" id="KW-1185">Reference proteome</keyword>
<gene>
    <name evidence="8" type="primary">ligD_1</name>
    <name evidence="8" type="ORF">GCM10022247_35730</name>
</gene>
<reference evidence="9" key="1">
    <citation type="journal article" date="2019" name="Int. J. Syst. Evol. Microbiol.">
        <title>The Global Catalogue of Microorganisms (GCM) 10K type strain sequencing project: providing services to taxonomists for standard genome sequencing and annotation.</title>
        <authorList>
            <consortium name="The Broad Institute Genomics Platform"/>
            <consortium name="The Broad Institute Genome Sequencing Center for Infectious Disease"/>
            <person name="Wu L."/>
            <person name="Ma J."/>
        </authorList>
    </citation>
    <scope>NUCLEOTIDE SEQUENCE [LARGE SCALE GENOMIC DNA]</scope>
    <source>
        <strain evidence="9">JCM 17342</strain>
    </source>
</reference>
<feature type="domain" description="ATP-dependent DNA ligase family profile" evidence="7">
    <location>
        <begin position="124"/>
        <end position="256"/>
    </location>
</feature>
<dbReference type="SUPFAM" id="SSF50249">
    <property type="entry name" value="Nucleic acid-binding proteins"/>
    <property type="match status" value="1"/>
</dbReference>
<proteinExistence type="inferred from homology"/>
<dbReference type="InterPro" id="IPR033649">
    <property type="entry name" value="MtLigD_Pol-like"/>
</dbReference>
<keyword evidence="2 8" id="KW-0436">Ligase</keyword>
<evidence type="ECO:0000313" key="9">
    <source>
        <dbReference type="Proteomes" id="UP001501747"/>
    </source>
</evidence>
<dbReference type="RefSeq" id="WP_344876136.1">
    <property type="nucleotide sequence ID" value="NZ_BAABAL010000012.1"/>
</dbReference>
<comment type="similarity">
    <text evidence="4">In the C-terminal section; belongs to the ATP-dependent DNA ligase family.</text>
</comment>
<dbReference type="NCBIfam" id="TIGR02776">
    <property type="entry name" value="NHEJ_ligase_prk"/>
    <property type="match status" value="1"/>
</dbReference>
<evidence type="ECO:0000256" key="2">
    <source>
        <dbReference type="ARBA" id="ARBA00022598"/>
    </source>
</evidence>
<dbReference type="EC" id="6.5.1.1" evidence="1"/>
<evidence type="ECO:0000259" key="7">
    <source>
        <dbReference type="PROSITE" id="PS50160"/>
    </source>
</evidence>
<dbReference type="NCBIfam" id="TIGR02778">
    <property type="entry name" value="ligD_pol"/>
    <property type="match status" value="1"/>
</dbReference>
<dbReference type="Pfam" id="PF21686">
    <property type="entry name" value="LigD_Prim-Pol"/>
    <property type="match status" value="1"/>
</dbReference>
<name>A0ABP7SDY9_9PSEU</name>
<dbReference type="Gene3D" id="3.30.470.30">
    <property type="entry name" value="DNA ligase/mRNA capping enzyme"/>
    <property type="match status" value="1"/>
</dbReference>
<dbReference type="InterPro" id="IPR052171">
    <property type="entry name" value="NHEJ_LigD"/>
</dbReference>
<dbReference type="Gene3D" id="3.90.920.10">
    <property type="entry name" value="DNA primase, PRIM domain"/>
    <property type="match status" value="1"/>
</dbReference>
<dbReference type="SUPFAM" id="SSF56091">
    <property type="entry name" value="DNA ligase/mRNA capping enzyme, catalytic domain"/>
    <property type="match status" value="1"/>
</dbReference>
<comment type="catalytic activity">
    <reaction evidence="3">
        <text>ATP + (deoxyribonucleotide)n-3'-hydroxyl + 5'-phospho-(deoxyribonucleotide)m = (deoxyribonucleotide)n+m + AMP + diphosphate.</text>
        <dbReference type="EC" id="6.5.1.1"/>
    </reaction>
</comment>
<dbReference type="GO" id="GO:0016874">
    <property type="term" value="F:ligase activity"/>
    <property type="evidence" value="ECO:0007669"/>
    <property type="project" value="UniProtKB-KW"/>
</dbReference>
<dbReference type="Pfam" id="PF01068">
    <property type="entry name" value="DNA_ligase_A_M"/>
    <property type="match status" value="1"/>
</dbReference>
<accession>A0ABP7SDY9</accession>
<evidence type="ECO:0000256" key="4">
    <source>
        <dbReference type="ARBA" id="ARBA00049981"/>
    </source>
</evidence>
<evidence type="ECO:0000256" key="3">
    <source>
        <dbReference type="ARBA" id="ARBA00034003"/>
    </source>
</evidence>
<dbReference type="EMBL" id="BAABAL010000012">
    <property type="protein sequence ID" value="GAA4010393.1"/>
    <property type="molecule type" value="Genomic_DNA"/>
</dbReference>
<comment type="similarity">
    <text evidence="5">In the N-terminal section; belongs to the LigD polymerase family.</text>
</comment>
<feature type="region of interest" description="Disordered" evidence="6">
    <location>
        <begin position="349"/>
        <end position="369"/>
    </location>
</feature>
<evidence type="ECO:0000313" key="8">
    <source>
        <dbReference type="EMBL" id="GAA4010393.1"/>
    </source>
</evidence>
<comment type="caution">
    <text evidence="8">The sequence shown here is derived from an EMBL/GenBank/DDBJ whole genome shotgun (WGS) entry which is preliminary data.</text>
</comment>
<dbReference type="CDD" id="cd07971">
    <property type="entry name" value="OBF_DNA_ligase_LigD"/>
    <property type="match status" value="1"/>
</dbReference>
<dbReference type="CDD" id="cd04863">
    <property type="entry name" value="MtLigD_Pol_like"/>
    <property type="match status" value="1"/>
</dbReference>
<dbReference type="PROSITE" id="PS50160">
    <property type="entry name" value="DNA_LIGASE_A3"/>
    <property type="match status" value="1"/>
</dbReference>
<dbReference type="Gene3D" id="2.40.50.140">
    <property type="entry name" value="Nucleic acid-binding proteins"/>
    <property type="match status" value="1"/>
</dbReference>
<dbReference type="Gene3D" id="3.30.1490.70">
    <property type="match status" value="1"/>
</dbReference>
<evidence type="ECO:0000256" key="6">
    <source>
        <dbReference type="SAM" id="MobiDB-lite"/>
    </source>
</evidence>
<dbReference type="InterPro" id="IPR012310">
    <property type="entry name" value="DNA_ligase_ATP-dep_cent"/>
</dbReference>
<evidence type="ECO:0000256" key="5">
    <source>
        <dbReference type="ARBA" id="ARBA00049990"/>
    </source>
</evidence>
<dbReference type="InterPro" id="IPR014143">
    <property type="entry name" value="NHEJ_ligase_prk"/>
</dbReference>
<sequence>MAVEPNTSERSGVPEWIAPMLASPGSPDLTVGPQWIYEAKLDGYRAAMRIAANGATALTSRNGNDLTTEFSALCGVLAAGLEGREAVLDGEIVVYDTDGRVDFDALQERRGRYRKHAKRHPGDPFEDPVEVRYLAFDLLRLGADVLVRKPYEHRRALLEQLPMPDPYQASVVTAFPHEKLAADRVTPQALLDRVSAAGFEGLMAKHRSGLYFPDQRSEVWLKHPTTHVQSVLVCGWRQGKGRFAGMLGGLLLGAQDPTTGDLLYIGDVGTGFSDAARHDMHARLVPLARARHPFAAEPPRDQVRGAQWVDPVVIGEVRYRRFTSGEPRLRHASWRGIRDDITVADAVLPRSHSSPAPPRAPASAPRAPEPVVGERITVRVGTRHLSLSNLDKVLYPTAGFTKAEVIDYYTRIAPVLLPHLAGRPITMIRFPDGVGGQQFFAKNAPFGAPSWLPTVRLPHRSSRTEGEDTIDYPLIEDLPALVWAANLAALELHVPQWTVGPGPVRRPPDRLLFDLDPGDGATIVECARVAERLHEILTADGLTPVAKTSGSKGLQIYAGIITADPAQPSAYAKALAQQLARETPERVVAKMAKSLRVDRVFIDWSQNNPAKTTIAPYSLRGREHPTVSTPISWEEVRACRRARDLVFTAADVLNRVEEQRDYFADLARTRAPLPRR</sequence>
<dbReference type="CDD" id="cd07906">
    <property type="entry name" value="Adenylation_DNA_ligase_LigD_LigC"/>
    <property type="match status" value="1"/>
</dbReference>
<dbReference type="Pfam" id="PF04679">
    <property type="entry name" value="DNA_ligase_A_C"/>
    <property type="match status" value="1"/>
</dbReference>
<protein>
    <recommendedName>
        <fullName evidence="1">DNA ligase (ATP)</fullName>
        <ecNumber evidence="1">6.5.1.1</ecNumber>
    </recommendedName>
</protein>
<dbReference type="Proteomes" id="UP001501747">
    <property type="component" value="Unassembled WGS sequence"/>
</dbReference>
<dbReference type="PANTHER" id="PTHR42705">
    <property type="entry name" value="BIFUNCTIONAL NON-HOMOLOGOUS END JOINING PROTEIN LIGD"/>
    <property type="match status" value="1"/>
</dbReference>